<evidence type="ECO:0000313" key="2">
    <source>
        <dbReference type="EMBL" id="MET3526465.1"/>
    </source>
</evidence>
<dbReference type="Pfam" id="PF11188">
    <property type="entry name" value="DUF2975"/>
    <property type="match status" value="1"/>
</dbReference>
<reference evidence="2 3" key="1">
    <citation type="submission" date="2024-06" db="EMBL/GenBank/DDBJ databases">
        <title>Genomic Encyclopedia of Type Strains, Phase IV (KMG-IV): sequencing the most valuable type-strain genomes for metagenomic binning, comparative biology and taxonomic classification.</title>
        <authorList>
            <person name="Goeker M."/>
        </authorList>
    </citation>
    <scope>NUCLEOTIDE SEQUENCE [LARGE SCALE GENOMIC DNA]</scope>
    <source>
        <strain evidence="2 3">DSM 17809</strain>
    </source>
</reference>
<feature type="transmembrane region" description="Helical" evidence="1">
    <location>
        <begin position="111"/>
        <end position="134"/>
    </location>
</feature>
<dbReference type="InterPro" id="IPR021354">
    <property type="entry name" value="DUF2975"/>
</dbReference>
<evidence type="ECO:0000313" key="3">
    <source>
        <dbReference type="Proteomes" id="UP001549110"/>
    </source>
</evidence>
<keyword evidence="1" id="KW-0472">Membrane</keyword>
<proteinExistence type="predicted"/>
<accession>A0ABV2EHF5</accession>
<feature type="transmembrane region" description="Helical" evidence="1">
    <location>
        <begin position="12"/>
        <end position="43"/>
    </location>
</feature>
<keyword evidence="1" id="KW-0812">Transmembrane</keyword>
<comment type="caution">
    <text evidence="2">The sequence shown here is derived from an EMBL/GenBank/DDBJ whole genome shotgun (WGS) entry which is preliminary data.</text>
</comment>
<sequence length="176" mass="18978">MRALGPGSVSSFLKIILDVVFFALWIGLGAVALMMLAAVLFSFNPELIDNISIRTGATEIEAGGPVLLGGLAAAGLYLAGVLVIVERLRRIFGTLTSGDPFHPENVRRLRVIGLVLAGLEIGRYVIYAIGIWALPGADITRPEFSPTAWFSVLVVFVLAEVFREGARLRREAELTI</sequence>
<evidence type="ECO:0000256" key="1">
    <source>
        <dbReference type="SAM" id="Phobius"/>
    </source>
</evidence>
<dbReference type="EMBL" id="JBEPLU010000001">
    <property type="protein sequence ID" value="MET3526465.1"/>
    <property type="molecule type" value="Genomic_DNA"/>
</dbReference>
<feature type="transmembrane region" description="Helical" evidence="1">
    <location>
        <begin position="146"/>
        <end position="162"/>
    </location>
</feature>
<keyword evidence="1" id="KW-1133">Transmembrane helix</keyword>
<name>A0ABV2EHF5_9CAUL</name>
<dbReference type="RefSeq" id="WP_331931798.1">
    <property type="nucleotide sequence ID" value="NZ_JBEPLU010000001.1"/>
</dbReference>
<organism evidence="2 3">
    <name type="scientific">Phenylobacterium koreense</name>
    <dbReference type="NCBI Taxonomy" id="266125"/>
    <lineage>
        <taxon>Bacteria</taxon>
        <taxon>Pseudomonadati</taxon>
        <taxon>Pseudomonadota</taxon>
        <taxon>Alphaproteobacteria</taxon>
        <taxon>Caulobacterales</taxon>
        <taxon>Caulobacteraceae</taxon>
        <taxon>Phenylobacterium</taxon>
    </lineage>
</organism>
<gene>
    <name evidence="2" type="ORF">ABID41_001560</name>
</gene>
<protein>
    <submittedName>
        <fullName evidence="2">Uncharacterized membrane protein (DUF373 family)</fullName>
    </submittedName>
</protein>
<feature type="transmembrane region" description="Helical" evidence="1">
    <location>
        <begin position="63"/>
        <end position="85"/>
    </location>
</feature>
<dbReference type="Proteomes" id="UP001549110">
    <property type="component" value="Unassembled WGS sequence"/>
</dbReference>
<keyword evidence="3" id="KW-1185">Reference proteome</keyword>